<dbReference type="Pfam" id="PF00764">
    <property type="entry name" value="Arginosuc_synth"/>
    <property type="match status" value="1"/>
</dbReference>
<evidence type="ECO:0000259" key="17">
    <source>
        <dbReference type="Pfam" id="PF20979"/>
    </source>
</evidence>
<keyword evidence="19" id="KW-1185">Reference proteome</keyword>
<dbReference type="CDD" id="cd01999">
    <property type="entry name" value="ASS"/>
    <property type="match status" value="1"/>
</dbReference>
<dbReference type="FunFam" id="1.10.287.400:FF:000001">
    <property type="entry name" value="Argininosuccinate synthase"/>
    <property type="match status" value="1"/>
</dbReference>
<dbReference type="GO" id="GO:0005524">
    <property type="term" value="F:ATP binding"/>
    <property type="evidence" value="ECO:0007669"/>
    <property type="project" value="UniProtKB-UniRule"/>
</dbReference>
<dbReference type="STRING" id="326475.AWB66_00128"/>
<comment type="caution">
    <text evidence="18">The sequence shown here is derived from an EMBL/GenBank/DDBJ whole genome shotgun (WGS) entry which is preliminary data.</text>
</comment>
<feature type="binding site" evidence="15">
    <location>
        <begin position="17"/>
        <end position="25"/>
    </location>
    <ligand>
        <name>ATP</name>
        <dbReference type="ChEBI" id="CHEBI:30616"/>
    </ligand>
</feature>
<proteinExistence type="inferred from homology"/>
<dbReference type="Proteomes" id="UP000054717">
    <property type="component" value="Unassembled WGS sequence"/>
</dbReference>
<comment type="catalytic activity">
    <reaction evidence="14 15">
        <text>L-citrulline + L-aspartate + ATP = 2-(N(omega)-L-arginino)succinate + AMP + diphosphate + H(+)</text>
        <dbReference type="Rhea" id="RHEA:10932"/>
        <dbReference type="ChEBI" id="CHEBI:15378"/>
        <dbReference type="ChEBI" id="CHEBI:29991"/>
        <dbReference type="ChEBI" id="CHEBI:30616"/>
        <dbReference type="ChEBI" id="CHEBI:33019"/>
        <dbReference type="ChEBI" id="CHEBI:57472"/>
        <dbReference type="ChEBI" id="CHEBI:57743"/>
        <dbReference type="ChEBI" id="CHEBI:456215"/>
        <dbReference type="EC" id="6.3.4.5"/>
    </reaction>
</comment>
<evidence type="ECO:0000313" key="19">
    <source>
        <dbReference type="Proteomes" id="UP000054717"/>
    </source>
</evidence>
<dbReference type="PANTHER" id="PTHR11587">
    <property type="entry name" value="ARGININOSUCCINATE SYNTHASE"/>
    <property type="match status" value="1"/>
</dbReference>
<dbReference type="InterPro" id="IPR023437">
    <property type="entry name" value="Arg_succ_synth_type2_subfam"/>
</dbReference>
<dbReference type="InterPro" id="IPR023434">
    <property type="entry name" value="Arginosuc_synth_type_1_subfam"/>
</dbReference>
<dbReference type="InterPro" id="IPR018223">
    <property type="entry name" value="Arginosuc_synth_CS"/>
</dbReference>
<dbReference type="GO" id="GO:0005737">
    <property type="term" value="C:cytoplasm"/>
    <property type="evidence" value="ECO:0007669"/>
    <property type="project" value="UniProtKB-SubCell"/>
</dbReference>
<feature type="binding site" evidence="15">
    <location>
        <position position="203"/>
    </location>
    <ligand>
        <name>L-citrulline</name>
        <dbReference type="ChEBI" id="CHEBI:57743"/>
    </ligand>
</feature>
<dbReference type="SUPFAM" id="SSF69864">
    <property type="entry name" value="Argininosuccinate synthetase, C-terminal domain"/>
    <property type="match status" value="1"/>
</dbReference>
<organism evidence="18 19">
    <name type="scientific">Caballeronia telluris</name>
    <dbReference type="NCBI Taxonomy" id="326475"/>
    <lineage>
        <taxon>Bacteria</taxon>
        <taxon>Pseudomonadati</taxon>
        <taxon>Pseudomonadota</taxon>
        <taxon>Betaproteobacteria</taxon>
        <taxon>Burkholderiales</taxon>
        <taxon>Burkholderiaceae</taxon>
        <taxon>Caballeronia</taxon>
    </lineage>
</organism>
<dbReference type="PROSITE" id="PS00564">
    <property type="entry name" value="ARGININOSUCCIN_SYN_1"/>
    <property type="match status" value="1"/>
</dbReference>
<name>A0A158EQD2_9BURK</name>
<feature type="binding site" evidence="15">
    <location>
        <position position="136"/>
    </location>
    <ligand>
        <name>ATP</name>
        <dbReference type="ChEBI" id="CHEBI:30616"/>
    </ligand>
</feature>
<evidence type="ECO:0000256" key="6">
    <source>
        <dbReference type="ARBA" id="ARBA00014810"/>
    </source>
</evidence>
<dbReference type="Gene3D" id="3.40.50.620">
    <property type="entry name" value="HUPs"/>
    <property type="match status" value="1"/>
</dbReference>
<dbReference type="NCBIfam" id="NF003779">
    <property type="entry name" value="PRK05370.1"/>
    <property type="match status" value="1"/>
</dbReference>
<dbReference type="PANTHER" id="PTHR11587:SF2">
    <property type="entry name" value="ARGININOSUCCINATE SYNTHASE"/>
    <property type="match status" value="1"/>
</dbReference>
<evidence type="ECO:0000256" key="9">
    <source>
        <dbReference type="ARBA" id="ARBA00022598"/>
    </source>
</evidence>
<dbReference type="UniPathway" id="UPA00068">
    <property type="reaction ID" value="UER00113"/>
</dbReference>
<dbReference type="Gene3D" id="1.10.287.400">
    <property type="match status" value="1"/>
</dbReference>
<dbReference type="GO" id="GO:0000050">
    <property type="term" value="P:urea cycle"/>
    <property type="evidence" value="ECO:0007669"/>
    <property type="project" value="TreeGrafter"/>
</dbReference>
<evidence type="ECO:0000256" key="12">
    <source>
        <dbReference type="ARBA" id="ARBA00022840"/>
    </source>
</evidence>
<feature type="binding site" evidence="15">
    <location>
        <position position="99"/>
    </location>
    <ligand>
        <name>L-citrulline</name>
        <dbReference type="ChEBI" id="CHEBI:57743"/>
    </ligand>
</feature>
<evidence type="ECO:0000256" key="13">
    <source>
        <dbReference type="ARBA" id="ARBA00029916"/>
    </source>
</evidence>
<evidence type="ECO:0000256" key="7">
    <source>
        <dbReference type="ARBA" id="ARBA00022490"/>
    </source>
</evidence>
<dbReference type="EMBL" id="FCNZ02000001">
    <property type="protein sequence ID" value="SAL09774.1"/>
    <property type="molecule type" value="Genomic_DNA"/>
</dbReference>
<keyword evidence="12 15" id="KW-0067">ATP-binding</keyword>
<comment type="subcellular location">
    <subcellularLocation>
        <location evidence="1 15">Cytoplasm</location>
    </subcellularLocation>
</comment>
<dbReference type="InterPro" id="IPR024074">
    <property type="entry name" value="AS_cat/multimer_dom_body"/>
</dbReference>
<evidence type="ECO:0000256" key="15">
    <source>
        <dbReference type="HAMAP-Rule" id="MF_00581"/>
    </source>
</evidence>
<evidence type="ECO:0000256" key="11">
    <source>
        <dbReference type="ARBA" id="ARBA00022741"/>
    </source>
</evidence>
<dbReference type="InterPro" id="IPR001518">
    <property type="entry name" value="Arginosuc_synth"/>
</dbReference>
<evidence type="ECO:0000256" key="3">
    <source>
        <dbReference type="ARBA" id="ARBA00009088"/>
    </source>
</evidence>
<comment type="subunit">
    <text evidence="4 15">Homotetramer.</text>
</comment>
<feature type="binding site" evidence="15">
    <location>
        <position position="192"/>
    </location>
    <ligand>
        <name>L-citrulline</name>
        <dbReference type="ChEBI" id="CHEBI:57743"/>
    </ligand>
</feature>
<dbReference type="SUPFAM" id="SSF52402">
    <property type="entry name" value="Adenine nucleotide alpha hydrolases-like"/>
    <property type="match status" value="1"/>
</dbReference>
<dbReference type="InterPro" id="IPR014729">
    <property type="entry name" value="Rossmann-like_a/b/a_fold"/>
</dbReference>
<feature type="binding site" evidence="15">
    <location>
        <position position="201"/>
    </location>
    <ligand>
        <name>L-citrulline</name>
        <dbReference type="ChEBI" id="CHEBI:57743"/>
    </ligand>
</feature>
<sequence length="444" mass="49420">MTTILESLPTGQKVGIAFSGGLDTSAALHWMRIKGAVPYAYTANLGQPDEDDYEQIPRRATEYGAEGARLIDCRAQLVAEGIAALQCGAFHISTAGVTYFNTTPIGRAVTGTMLVAAMKQDGVNIWGDGSTYKGNDIERFYRYGLLVNPDLKIYKPWLDQTFIDELGGRAEMSEFMSKAGFAYKMSAEKAYSTDSNLLGATHEAKDLESLESGMQIVNPIMGVAFWRDDVQIARETVTVRFEEGRPVALNGVEFADSVELLLEANRIGGRHGLGMSDQIENRIIEAKSRGIYEAPGLALLYIAYERLVTGIHNEDTIEQYRENGRRLGRLLYQGRWFDPQAIMLRETAQRWVARAVTGEVTIELRRGNDYSIHSTKSPNLTYQPERLSMEKVASTFSPRDRIGQLTMRNLDITDTRDKLRIYSQVGLLKTGEASALPSLKDETE</sequence>
<feature type="binding site" evidence="15">
    <location>
        <position position="194"/>
    </location>
    <ligand>
        <name>ATP</name>
        <dbReference type="ChEBI" id="CHEBI:30616"/>
    </ligand>
</feature>
<feature type="binding site" evidence="15">
    <location>
        <position position="131"/>
    </location>
    <ligand>
        <name>ATP</name>
        <dbReference type="ChEBI" id="CHEBI:30616"/>
    </ligand>
</feature>
<dbReference type="GO" id="GO:0042803">
    <property type="term" value="F:protein homodimerization activity"/>
    <property type="evidence" value="ECO:0007669"/>
    <property type="project" value="InterPro"/>
</dbReference>
<keyword evidence="9 15" id="KW-0436">Ligase</keyword>
<feature type="binding site" evidence="15">
    <location>
        <position position="139"/>
    </location>
    <ligand>
        <name>L-citrulline</name>
        <dbReference type="ChEBI" id="CHEBI:57743"/>
    </ligand>
</feature>
<dbReference type="PROSITE" id="PS00565">
    <property type="entry name" value="ARGININOSUCCIN_SYN_2"/>
    <property type="match status" value="1"/>
</dbReference>
<dbReference type="RefSeq" id="WP_087628331.1">
    <property type="nucleotide sequence ID" value="NZ_FCNZ02000001.1"/>
</dbReference>
<dbReference type="NCBIfam" id="TIGR00032">
    <property type="entry name" value="argG"/>
    <property type="match status" value="1"/>
</dbReference>
<evidence type="ECO:0000313" key="18">
    <source>
        <dbReference type="EMBL" id="SAL09774.1"/>
    </source>
</evidence>
<feature type="binding site" evidence="15">
    <location>
        <position position="43"/>
    </location>
    <ligand>
        <name>ATP</name>
        <dbReference type="ChEBI" id="CHEBI:30616"/>
    </ligand>
</feature>
<dbReference type="Gene3D" id="3.90.1260.10">
    <property type="entry name" value="Argininosuccinate synthetase, chain A, domain 2"/>
    <property type="match status" value="1"/>
</dbReference>
<keyword evidence="11 15" id="KW-0547">Nucleotide-binding</keyword>
<evidence type="ECO:0000256" key="5">
    <source>
        <dbReference type="ARBA" id="ARBA00012286"/>
    </source>
</evidence>
<feature type="domain" description="Arginosuccinate synthase C-terminal" evidence="17">
    <location>
        <begin position="191"/>
        <end position="410"/>
    </location>
</feature>
<dbReference type="Pfam" id="PF20979">
    <property type="entry name" value="Arginosuc_syn_C"/>
    <property type="match status" value="1"/>
</dbReference>
<evidence type="ECO:0000259" key="16">
    <source>
        <dbReference type="Pfam" id="PF00764"/>
    </source>
</evidence>
<protein>
    <recommendedName>
        <fullName evidence="6 15">Argininosuccinate synthase</fullName>
        <ecNumber evidence="5 15">6.3.4.5</ecNumber>
    </recommendedName>
    <alternativeName>
        <fullName evidence="13 15">Citrulline--aspartate ligase</fullName>
    </alternativeName>
</protein>
<gene>
    <name evidence="15" type="primary">argG</name>
    <name evidence="18" type="ORF">AWB66_00128</name>
</gene>
<evidence type="ECO:0000256" key="4">
    <source>
        <dbReference type="ARBA" id="ARBA00011881"/>
    </source>
</evidence>
<evidence type="ECO:0000256" key="2">
    <source>
        <dbReference type="ARBA" id="ARBA00004967"/>
    </source>
</evidence>
<dbReference type="EC" id="6.3.4.5" evidence="5 15"/>
<evidence type="ECO:0000256" key="8">
    <source>
        <dbReference type="ARBA" id="ARBA00022571"/>
    </source>
</evidence>
<evidence type="ECO:0000256" key="10">
    <source>
        <dbReference type="ARBA" id="ARBA00022605"/>
    </source>
</evidence>
<feature type="binding site" evidence="15">
    <location>
        <position position="135"/>
    </location>
    <ligand>
        <name>L-citrulline</name>
        <dbReference type="ChEBI" id="CHEBI:57743"/>
    </ligand>
</feature>
<dbReference type="GO" id="GO:0006526">
    <property type="term" value="P:L-arginine biosynthetic process"/>
    <property type="evidence" value="ECO:0007669"/>
    <property type="project" value="UniProtKB-UniRule"/>
</dbReference>
<keyword evidence="10 15" id="KW-0028">Amino-acid biosynthesis</keyword>
<feature type="binding site" evidence="15">
    <location>
        <position position="135"/>
    </location>
    <ligand>
        <name>L-aspartate</name>
        <dbReference type="ChEBI" id="CHEBI:29991"/>
    </ligand>
</feature>
<evidence type="ECO:0000256" key="1">
    <source>
        <dbReference type="ARBA" id="ARBA00004496"/>
    </source>
</evidence>
<keyword evidence="7 15" id="KW-0963">Cytoplasm</keyword>
<dbReference type="InterPro" id="IPR048267">
    <property type="entry name" value="Arginosuc_syn_N"/>
</dbReference>
<feature type="binding site" evidence="15">
    <location>
        <position position="129"/>
    </location>
    <ligand>
        <name>ATP</name>
        <dbReference type="ChEBI" id="CHEBI:30616"/>
    </ligand>
</feature>
<feature type="binding site" evidence="15">
    <location>
        <position position="280"/>
    </location>
    <ligand>
        <name>L-citrulline</name>
        <dbReference type="ChEBI" id="CHEBI:57743"/>
    </ligand>
</feature>
<comment type="similarity">
    <text evidence="3 15">Belongs to the argininosuccinate synthase family. Type 2 subfamily.</text>
</comment>
<dbReference type="HAMAP" id="MF_00581">
    <property type="entry name" value="Arg_succ_synth_type2"/>
    <property type="match status" value="1"/>
</dbReference>
<dbReference type="GO" id="GO:0000053">
    <property type="term" value="P:argininosuccinate metabolic process"/>
    <property type="evidence" value="ECO:0007669"/>
    <property type="project" value="TreeGrafter"/>
</dbReference>
<comment type="pathway">
    <text evidence="2 15">Amino-acid biosynthesis; L-arginine biosynthesis; L-arginine from L-ornithine and carbamoyl phosphate: step 2/3.</text>
</comment>
<reference evidence="18" key="1">
    <citation type="submission" date="2016-01" db="EMBL/GenBank/DDBJ databases">
        <authorList>
            <person name="Peeters Charlotte."/>
        </authorList>
    </citation>
    <scope>NUCLEOTIDE SEQUENCE</scope>
    <source>
        <strain evidence="18">LMG 22936</strain>
    </source>
</reference>
<dbReference type="AlphaFoldDB" id="A0A158EQD2"/>
<feature type="binding site" evidence="15">
    <location>
        <position position="136"/>
    </location>
    <ligand>
        <name>L-aspartate</name>
        <dbReference type="ChEBI" id="CHEBI:29991"/>
    </ligand>
</feature>
<accession>A0A158EQD2</accession>
<feature type="binding site" evidence="15">
    <location>
        <position position="131"/>
    </location>
    <ligand>
        <name>L-aspartate</name>
        <dbReference type="ChEBI" id="CHEBI:29991"/>
    </ligand>
</feature>
<dbReference type="GO" id="GO:0004055">
    <property type="term" value="F:argininosuccinate synthase activity"/>
    <property type="evidence" value="ECO:0007669"/>
    <property type="project" value="UniProtKB-UniRule"/>
</dbReference>
<dbReference type="InterPro" id="IPR024073">
    <property type="entry name" value="AS_multimer_C_tail"/>
</dbReference>
<feature type="domain" description="Arginosuccinate synthase-like N-terminal" evidence="16">
    <location>
        <begin position="13"/>
        <end position="161"/>
    </location>
</feature>
<keyword evidence="8 15" id="KW-0055">Arginine biosynthesis</keyword>
<evidence type="ECO:0000256" key="14">
    <source>
        <dbReference type="ARBA" id="ARBA00049077"/>
    </source>
</evidence>
<dbReference type="InterPro" id="IPR048268">
    <property type="entry name" value="Arginosuc_syn_C"/>
</dbReference>